<dbReference type="InterPro" id="IPR029063">
    <property type="entry name" value="SAM-dependent_MTases_sf"/>
</dbReference>
<sequence length="277" mass="32775">MYQENTSMLTNIPETMLVTLWAKAIESQNHTPILIDKKSTEIIQKINYDFTRFKRAKFSQVGICTRAKLIDDETVAFINKHQQSIIVQIGAGLDTRFHRLNCPKNVTWYDIDVPEVIALREKLITRQDNNYYLAYSMFDEKWMAYIQDKCLPTLIIVEGVLMYFEEKDVRQFFDMICQNFDKAEMVFDMLFYKGVGNAKKSDAVSKTKGQAEYLWSMLNSQEIEKWNNKLSFNKEYYMSDYYGNRCPFPFNLLYKLPYFYKNFNQRVVCLGIKPSTK</sequence>
<evidence type="ECO:0000313" key="4">
    <source>
        <dbReference type="Proteomes" id="UP000254437"/>
    </source>
</evidence>
<dbReference type="GO" id="GO:0008168">
    <property type="term" value="F:methyltransferase activity"/>
    <property type="evidence" value="ECO:0007669"/>
    <property type="project" value="UniProtKB-KW"/>
</dbReference>
<keyword evidence="1 3" id="KW-0489">Methyltransferase</keyword>
<dbReference type="Proteomes" id="UP000254437">
    <property type="component" value="Unassembled WGS sequence"/>
</dbReference>
<dbReference type="PANTHER" id="PTHR43619:SF2">
    <property type="entry name" value="S-ADENOSYL-L-METHIONINE-DEPENDENT METHYLTRANSFERASES SUPERFAMILY PROTEIN"/>
    <property type="match status" value="1"/>
</dbReference>
<proteinExistence type="predicted"/>
<protein>
    <submittedName>
        <fullName evidence="3">O-Methyltransferase involved in polyketide biosynthesis</fullName>
    </submittedName>
</protein>
<dbReference type="RefSeq" id="WP_220186719.1">
    <property type="nucleotide sequence ID" value="NZ_UGQU01000002.1"/>
</dbReference>
<evidence type="ECO:0000313" key="3">
    <source>
        <dbReference type="EMBL" id="STZ62808.1"/>
    </source>
</evidence>
<name>A0A378TPQ7_MORLA</name>
<dbReference type="GO" id="GO:0032259">
    <property type="term" value="P:methylation"/>
    <property type="evidence" value="ECO:0007669"/>
    <property type="project" value="UniProtKB-KW"/>
</dbReference>
<gene>
    <name evidence="3" type="ORF">NCTC10359_01212</name>
</gene>
<dbReference type="InterPro" id="IPR007213">
    <property type="entry name" value="Ppm1/Ppm2/Tcmp"/>
</dbReference>
<keyword evidence="2 3" id="KW-0808">Transferase</keyword>
<dbReference type="InterPro" id="IPR016874">
    <property type="entry name" value="TcmP-like"/>
</dbReference>
<evidence type="ECO:0000256" key="2">
    <source>
        <dbReference type="ARBA" id="ARBA00022679"/>
    </source>
</evidence>
<dbReference type="Pfam" id="PF04072">
    <property type="entry name" value="LCM"/>
    <property type="match status" value="1"/>
</dbReference>
<dbReference type="Gene3D" id="3.40.50.150">
    <property type="entry name" value="Vaccinia Virus protein VP39"/>
    <property type="match status" value="1"/>
</dbReference>
<dbReference type="PIRSF" id="PIRSF028177">
    <property type="entry name" value="Polyketide_synth_Omtfrase_TcmP"/>
    <property type="match status" value="1"/>
</dbReference>
<organism evidence="3 4">
    <name type="scientific">Moraxella lacunata</name>
    <dbReference type="NCBI Taxonomy" id="477"/>
    <lineage>
        <taxon>Bacteria</taxon>
        <taxon>Pseudomonadati</taxon>
        <taxon>Pseudomonadota</taxon>
        <taxon>Gammaproteobacteria</taxon>
        <taxon>Moraxellales</taxon>
        <taxon>Moraxellaceae</taxon>
        <taxon>Moraxella</taxon>
    </lineage>
</organism>
<dbReference type="PANTHER" id="PTHR43619">
    <property type="entry name" value="S-ADENOSYL-L-METHIONINE-DEPENDENT METHYLTRANSFERASE YKTD-RELATED"/>
    <property type="match status" value="1"/>
</dbReference>
<dbReference type="EMBL" id="UGQU01000002">
    <property type="protein sequence ID" value="STZ62808.1"/>
    <property type="molecule type" value="Genomic_DNA"/>
</dbReference>
<accession>A0A378TPQ7</accession>
<dbReference type="AlphaFoldDB" id="A0A378TPQ7"/>
<dbReference type="SUPFAM" id="SSF53335">
    <property type="entry name" value="S-adenosyl-L-methionine-dependent methyltransferases"/>
    <property type="match status" value="1"/>
</dbReference>
<evidence type="ECO:0000256" key="1">
    <source>
        <dbReference type="ARBA" id="ARBA00022603"/>
    </source>
</evidence>
<reference evidence="3 4" key="1">
    <citation type="submission" date="2018-06" db="EMBL/GenBank/DDBJ databases">
        <authorList>
            <consortium name="Pathogen Informatics"/>
            <person name="Doyle S."/>
        </authorList>
    </citation>
    <scope>NUCLEOTIDE SEQUENCE [LARGE SCALE GENOMIC DNA]</scope>
    <source>
        <strain evidence="3 4">NCTC10359</strain>
    </source>
</reference>